<keyword evidence="8" id="KW-0547">Nucleotide-binding</keyword>
<dbReference type="SUPFAM" id="SSF55874">
    <property type="entry name" value="ATPase domain of HSP90 chaperone/DNA topoisomerase II/histidine kinase"/>
    <property type="match status" value="1"/>
</dbReference>
<keyword evidence="5" id="KW-0597">Phosphoprotein</keyword>
<dbReference type="InterPro" id="IPR003661">
    <property type="entry name" value="HisK_dim/P_dom"/>
</dbReference>
<keyword evidence="7 14" id="KW-0812">Transmembrane</keyword>
<feature type="domain" description="HAMP" evidence="16">
    <location>
        <begin position="183"/>
        <end position="235"/>
    </location>
</feature>
<dbReference type="PRINTS" id="PR00344">
    <property type="entry name" value="BCTRLSENSOR"/>
</dbReference>
<proteinExistence type="predicted"/>
<evidence type="ECO:0000256" key="1">
    <source>
        <dbReference type="ARBA" id="ARBA00000085"/>
    </source>
</evidence>
<dbReference type="PROSITE" id="PS50885">
    <property type="entry name" value="HAMP"/>
    <property type="match status" value="1"/>
</dbReference>
<dbReference type="InterPro" id="IPR004358">
    <property type="entry name" value="Sig_transdc_His_kin-like_C"/>
</dbReference>
<evidence type="ECO:0000256" key="3">
    <source>
        <dbReference type="ARBA" id="ARBA00012438"/>
    </source>
</evidence>
<accession>A0A5C7F755</accession>
<dbReference type="SUPFAM" id="SSF47384">
    <property type="entry name" value="Homodimeric domain of signal transducing histidine kinase"/>
    <property type="match status" value="1"/>
</dbReference>
<evidence type="ECO:0000256" key="7">
    <source>
        <dbReference type="ARBA" id="ARBA00022692"/>
    </source>
</evidence>
<evidence type="ECO:0000256" key="2">
    <source>
        <dbReference type="ARBA" id="ARBA00004651"/>
    </source>
</evidence>
<dbReference type="SMART" id="SM00387">
    <property type="entry name" value="HATPase_c"/>
    <property type="match status" value="1"/>
</dbReference>
<feature type="transmembrane region" description="Helical" evidence="14">
    <location>
        <begin position="12"/>
        <end position="32"/>
    </location>
</feature>
<dbReference type="GO" id="GO:0005524">
    <property type="term" value="F:ATP binding"/>
    <property type="evidence" value="ECO:0007669"/>
    <property type="project" value="UniProtKB-KW"/>
</dbReference>
<evidence type="ECO:0000256" key="4">
    <source>
        <dbReference type="ARBA" id="ARBA00022475"/>
    </source>
</evidence>
<keyword evidence="13 14" id="KW-0472">Membrane</keyword>
<keyword evidence="10" id="KW-0067">ATP-binding</keyword>
<keyword evidence="18" id="KW-1185">Reference proteome</keyword>
<gene>
    <name evidence="17" type="ORF">FTX54_006455</name>
</gene>
<dbReference type="Gene3D" id="6.10.340.10">
    <property type="match status" value="1"/>
</dbReference>
<dbReference type="AlphaFoldDB" id="A0A5C7F755"/>
<dbReference type="InterPro" id="IPR036097">
    <property type="entry name" value="HisK_dim/P_sf"/>
</dbReference>
<evidence type="ECO:0000256" key="8">
    <source>
        <dbReference type="ARBA" id="ARBA00022741"/>
    </source>
</evidence>
<dbReference type="InterPro" id="IPR036890">
    <property type="entry name" value="HATPase_C_sf"/>
</dbReference>
<dbReference type="EMBL" id="CP144914">
    <property type="protein sequence ID" value="WWD81187.1"/>
    <property type="molecule type" value="Genomic_DNA"/>
</dbReference>
<dbReference type="CDD" id="cd00082">
    <property type="entry name" value="HisKA"/>
    <property type="match status" value="1"/>
</dbReference>
<evidence type="ECO:0000313" key="17">
    <source>
        <dbReference type="EMBL" id="WWD81187.1"/>
    </source>
</evidence>
<dbReference type="Proteomes" id="UP000321816">
    <property type="component" value="Chromosome"/>
</dbReference>
<dbReference type="InterPro" id="IPR003594">
    <property type="entry name" value="HATPase_dom"/>
</dbReference>
<dbReference type="PANTHER" id="PTHR45528">
    <property type="entry name" value="SENSOR HISTIDINE KINASE CPXA"/>
    <property type="match status" value="1"/>
</dbReference>
<feature type="transmembrane region" description="Helical" evidence="14">
    <location>
        <begin position="163"/>
        <end position="181"/>
    </location>
</feature>
<dbReference type="RefSeq" id="WP_147803042.1">
    <property type="nucleotide sequence ID" value="NZ_CP144914.1"/>
</dbReference>
<evidence type="ECO:0000313" key="18">
    <source>
        <dbReference type="Proteomes" id="UP000321816"/>
    </source>
</evidence>
<dbReference type="PROSITE" id="PS50109">
    <property type="entry name" value="HIS_KIN"/>
    <property type="match status" value="1"/>
</dbReference>
<dbReference type="KEGG" id="ahal:FTX54_006455"/>
<evidence type="ECO:0000256" key="6">
    <source>
        <dbReference type="ARBA" id="ARBA00022679"/>
    </source>
</evidence>
<dbReference type="InterPro" id="IPR003660">
    <property type="entry name" value="HAMP_dom"/>
</dbReference>
<dbReference type="GO" id="GO:0005886">
    <property type="term" value="C:plasma membrane"/>
    <property type="evidence" value="ECO:0007669"/>
    <property type="project" value="UniProtKB-SubCell"/>
</dbReference>
<dbReference type="Gene3D" id="1.10.287.130">
    <property type="match status" value="1"/>
</dbReference>
<evidence type="ECO:0000259" key="16">
    <source>
        <dbReference type="PROSITE" id="PS50885"/>
    </source>
</evidence>
<keyword evidence="9 17" id="KW-0418">Kinase</keyword>
<dbReference type="EC" id="2.7.13.3" evidence="3"/>
<sequence>MIRLNLTQRIWFSFISILLLVALLIGVIYPISLKGALTEETYRIIEQEQMRLSDPQGDYLVPPQSELDFIERREAERSVFHFFLMNQLATIEGDPVPNEVLQEMGERAQDQMTRRGRYELTYNGATLFYVVYKVYTTSGEAYHVSYMWDTYRDQMVDRLWGRLSYIMLFAGLMSLVPAFWLKHYLRQPLISLGNHFEQIADRNWKEPFYWHGDEDFEKLSNQFEKMRQNLIRYDSAQKTFMQHASHELKTPIMIVKSYAQAVKDGITPKEEIDETMNVIIEESNRMEKRVKDMLYYTKLDTLKEAPMEISDFPFGSIAYAVEQRFRVTRDDVKIIIEGDQTIIQGDKDQFRVLLENLVENALRYAVDTIILSAEEDDKSVYIHVWNNGENIPPDEVDHLFTPFRKGNKGQFGLGLAIVKRICELHYGSPSVKNEEDGVTFTMNLPKNQKYDAASAQKEDT</sequence>
<dbReference type="SMART" id="SM00388">
    <property type="entry name" value="HisKA"/>
    <property type="match status" value="1"/>
</dbReference>
<feature type="domain" description="Histidine kinase" evidence="15">
    <location>
        <begin position="243"/>
        <end position="448"/>
    </location>
</feature>
<evidence type="ECO:0000256" key="9">
    <source>
        <dbReference type="ARBA" id="ARBA00022777"/>
    </source>
</evidence>
<evidence type="ECO:0000256" key="11">
    <source>
        <dbReference type="ARBA" id="ARBA00022989"/>
    </source>
</evidence>
<keyword evidence="12" id="KW-0902">Two-component regulatory system</keyword>
<evidence type="ECO:0000256" key="13">
    <source>
        <dbReference type="ARBA" id="ARBA00023136"/>
    </source>
</evidence>
<name>A0A5C7F755_9BACI</name>
<dbReference type="FunFam" id="1.10.287.130:FF:000001">
    <property type="entry name" value="Two-component sensor histidine kinase"/>
    <property type="match status" value="1"/>
</dbReference>
<dbReference type="InterPro" id="IPR005467">
    <property type="entry name" value="His_kinase_dom"/>
</dbReference>
<evidence type="ECO:0000256" key="14">
    <source>
        <dbReference type="SAM" id="Phobius"/>
    </source>
</evidence>
<dbReference type="GO" id="GO:0000155">
    <property type="term" value="F:phosphorelay sensor kinase activity"/>
    <property type="evidence" value="ECO:0007669"/>
    <property type="project" value="InterPro"/>
</dbReference>
<reference evidence="17 18" key="1">
    <citation type="submission" date="2024-01" db="EMBL/GenBank/DDBJ databases">
        <title>Complete Genome Sequence of Alkalicoccus halolimnae BZ-SZ-XJ29T, a Moderately Halophilic Bacterium Isolated from a Salt Lake.</title>
        <authorList>
            <person name="Zhao B."/>
        </authorList>
    </citation>
    <scope>NUCLEOTIDE SEQUENCE [LARGE SCALE GENOMIC DNA]</scope>
    <source>
        <strain evidence="17 18">BZ-SZ-XJ29</strain>
    </source>
</reference>
<keyword evidence="4" id="KW-1003">Cell membrane</keyword>
<evidence type="ECO:0000259" key="15">
    <source>
        <dbReference type="PROSITE" id="PS50109"/>
    </source>
</evidence>
<dbReference type="Gene3D" id="3.30.565.10">
    <property type="entry name" value="Histidine kinase-like ATPase, C-terminal domain"/>
    <property type="match status" value="1"/>
</dbReference>
<comment type="catalytic activity">
    <reaction evidence="1">
        <text>ATP + protein L-histidine = ADP + protein N-phospho-L-histidine.</text>
        <dbReference type="EC" id="2.7.13.3"/>
    </reaction>
</comment>
<organism evidence="17 18">
    <name type="scientific">Alkalicoccus halolimnae</name>
    <dbReference type="NCBI Taxonomy" id="1667239"/>
    <lineage>
        <taxon>Bacteria</taxon>
        <taxon>Bacillati</taxon>
        <taxon>Bacillota</taxon>
        <taxon>Bacilli</taxon>
        <taxon>Bacillales</taxon>
        <taxon>Bacillaceae</taxon>
        <taxon>Alkalicoccus</taxon>
    </lineage>
</organism>
<dbReference type="PANTHER" id="PTHR45528:SF1">
    <property type="entry name" value="SENSOR HISTIDINE KINASE CPXA"/>
    <property type="match status" value="1"/>
</dbReference>
<keyword evidence="11 14" id="KW-1133">Transmembrane helix</keyword>
<dbReference type="OrthoDB" id="9780718at2"/>
<comment type="subcellular location">
    <subcellularLocation>
        <location evidence="2">Cell membrane</location>
        <topology evidence="2">Multi-pass membrane protein</topology>
    </subcellularLocation>
</comment>
<protein>
    <recommendedName>
        <fullName evidence="3">histidine kinase</fullName>
        <ecNumber evidence="3">2.7.13.3</ecNumber>
    </recommendedName>
</protein>
<keyword evidence="6" id="KW-0808">Transferase</keyword>
<evidence type="ECO:0000256" key="12">
    <source>
        <dbReference type="ARBA" id="ARBA00023012"/>
    </source>
</evidence>
<dbReference type="Pfam" id="PF02518">
    <property type="entry name" value="HATPase_c"/>
    <property type="match status" value="1"/>
</dbReference>
<dbReference type="InterPro" id="IPR050398">
    <property type="entry name" value="HssS/ArlS-like"/>
</dbReference>
<evidence type="ECO:0000256" key="10">
    <source>
        <dbReference type="ARBA" id="ARBA00022840"/>
    </source>
</evidence>
<dbReference type="Pfam" id="PF00512">
    <property type="entry name" value="HisKA"/>
    <property type="match status" value="1"/>
</dbReference>
<evidence type="ECO:0000256" key="5">
    <source>
        <dbReference type="ARBA" id="ARBA00022553"/>
    </source>
</evidence>